<dbReference type="OrthoDB" id="274726at2759"/>
<dbReference type="EMBL" id="CP017553">
    <property type="protein sequence ID" value="AOW00731.1"/>
    <property type="molecule type" value="Genomic_DNA"/>
</dbReference>
<dbReference type="AlphaFoldDB" id="A0A1H6Q4X3"/>
<gene>
    <name evidence="1" type="ORF">YALI1_A16501g</name>
</gene>
<proteinExistence type="predicted"/>
<dbReference type="VEuPathDB" id="FungiDB:YALI1_A16501g"/>
<evidence type="ECO:0000313" key="2">
    <source>
        <dbReference type="Proteomes" id="UP000182444"/>
    </source>
</evidence>
<organism evidence="1 2">
    <name type="scientific">Yarrowia lipolytica</name>
    <name type="common">Candida lipolytica</name>
    <dbReference type="NCBI Taxonomy" id="4952"/>
    <lineage>
        <taxon>Eukaryota</taxon>
        <taxon>Fungi</taxon>
        <taxon>Dikarya</taxon>
        <taxon>Ascomycota</taxon>
        <taxon>Saccharomycotina</taxon>
        <taxon>Dipodascomycetes</taxon>
        <taxon>Dipodascales</taxon>
        <taxon>Dipodascales incertae sedis</taxon>
        <taxon>Yarrowia</taxon>
    </lineage>
</organism>
<dbReference type="GO" id="GO:0005686">
    <property type="term" value="C:U2 snRNP"/>
    <property type="evidence" value="ECO:0007669"/>
    <property type="project" value="EnsemblFungi"/>
</dbReference>
<sequence>MADKLREQQLFQLSQSRYLGVGNPDTTKQEWQTNVARDSYASYIGHPGVLSHMSLALGQTEAETRIQFLDKLAKVGTQPKHENGDR</sequence>
<dbReference type="RefSeq" id="XP_500135.2">
    <property type="nucleotide sequence ID" value="XM_500135.4"/>
</dbReference>
<dbReference type="GO" id="GO:0000398">
    <property type="term" value="P:mRNA splicing, via spliceosome"/>
    <property type="evidence" value="ECO:0007669"/>
    <property type="project" value="TreeGrafter"/>
</dbReference>
<dbReference type="PANTHER" id="PTHR20978:SF0">
    <property type="entry name" value="SPLICING FACTOR 3B SUBUNIT 5"/>
    <property type="match status" value="1"/>
</dbReference>
<evidence type="ECO:0000313" key="1">
    <source>
        <dbReference type="EMBL" id="AOW00731.1"/>
    </source>
</evidence>
<dbReference type="PANTHER" id="PTHR20978">
    <property type="entry name" value="SPLICING FACTOR 3B SUBUNIT 5"/>
    <property type="match status" value="1"/>
</dbReference>
<evidence type="ECO:0008006" key="3">
    <source>
        <dbReference type="Google" id="ProtNLM"/>
    </source>
</evidence>
<dbReference type="InterPro" id="IPR009846">
    <property type="entry name" value="SF3b5/RDS3-10"/>
</dbReference>
<dbReference type="Pfam" id="PF07189">
    <property type="entry name" value="SF3b10"/>
    <property type="match status" value="1"/>
</dbReference>
<dbReference type="GeneID" id="2905913"/>
<reference evidence="1 2" key="1">
    <citation type="journal article" date="2016" name="PLoS ONE">
        <title>Sequence Assembly of Yarrowia lipolytica Strain W29/CLIB89 Shows Transposable Element Diversity.</title>
        <authorList>
            <person name="Magnan C."/>
            <person name="Yu J."/>
            <person name="Chang I."/>
            <person name="Jahn E."/>
            <person name="Kanomata Y."/>
            <person name="Wu J."/>
            <person name="Zeller M."/>
            <person name="Oakes M."/>
            <person name="Baldi P."/>
            <person name="Sandmeyer S."/>
        </authorList>
    </citation>
    <scope>NUCLEOTIDE SEQUENCE [LARGE SCALE GENOMIC DNA]</scope>
    <source>
        <strain evidence="2">CLIB89(W29)</strain>
    </source>
</reference>
<accession>A0A1H6Q4X3</accession>
<protein>
    <recommendedName>
        <fullName evidence="3">Splicing factor subunit</fullName>
    </recommendedName>
</protein>
<dbReference type="VEuPathDB" id="FungiDB:YALI0_A16566g"/>
<dbReference type="eggNOG" id="KOG3485">
    <property type="taxonomic scope" value="Eukaryota"/>
</dbReference>
<dbReference type="OMA" id="NTTIEEW"/>
<dbReference type="Proteomes" id="UP000182444">
    <property type="component" value="Chromosome 1A"/>
</dbReference>
<dbReference type="GO" id="GO:0071011">
    <property type="term" value="C:precatalytic spliceosome"/>
    <property type="evidence" value="ECO:0007669"/>
    <property type="project" value="TreeGrafter"/>
</dbReference>
<dbReference type="KEGG" id="yli:2905913"/>
<name>A0A1H6Q4X3_YARLL</name>